<dbReference type="InterPro" id="IPR001972">
    <property type="entry name" value="Stomatin_HflK_fam"/>
</dbReference>
<dbReference type="InterPro" id="IPR001107">
    <property type="entry name" value="Band_7"/>
</dbReference>
<reference evidence="7" key="1">
    <citation type="submission" date="2019-07" db="EMBL/GenBank/DDBJ databases">
        <title>Annotation for the trematode Paragonimus miyazaki's.</title>
        <authorList>
            <person name="Choi Y.-J."/>
        </authorList>
    </citation>
    <scope>NUCLEOTIDE SEQUENCE</scope>
    <source>
        <strain evidence="7">Japan</strain>
    </source>
</reference>
<feature type="region of interest" description="Disordered" evidence="4">
    <location>
        <begin position="191"/>
        <end position="265"/>
    </location>
</feature>
<sequence>MRSEIGKITLDNVFKEREALNLQIVHILGKAAEPWGIECLRYEIRDIQLPQKIKEAMQMQVEADRKKRAAILESEGQRESAINRAEGMKRSQVLASEGERMEIMNRATGEADAIRRLAESRAEAVRVIASAIEAKHGASAVQLAVAEQYIEAFSGLAKQTNTVLLPTQTGDVASMVAQALSIFKAVNVSHDPSGSNGDDSSGGVVGKNPSTKAHKTGPNIFSMTKPDPRIRGTVKTVSNPGDASLTSEGQFVDLPSATSQRSSMG</sequence>
<feature type="compositionally biased region" description="Low complexity" evidence="4">
    <location>
        <begin position="193"/>
        <end position="202"/>
    </location>
</feature>
<dbReference type="Gene3D" id="3.30.479.30">
    <property type="entry name" value="Band 7 domain"/>
    <property type="match status" value="1"/>
</dbReference>
<dbReference type="PANTHER" id="PTHR43327">
    <property type="entry name" value="STOMATIN-LIKE PROTEIN 2, MITOCHONDRIAL"/>
    <property type="match status" value="1"/>
</dbReference>
<dbReference type="GO" id="GO:0005739">
    <property type="term" value="C:mitochondrion"/>
    <property type="evidence" value="ECO:0007669"/>
    <property type="project" value="UniProtKB-SubCell"/>
</dbReference>
<proteinExistence type="inferred from homology"/>
<feature type="domain" description="STML2-like C-terminal extension" evidence="6">
    <location>
        <begin position="126"/>
        <end position="187"/>
    </location>
</feature>
<dbReference type="Pfam" id="PF16200">
    <property type="entry name" value="Band_7_C"/>
    <property type="match status" value="1"/>
</dbReference>
<accession>A0A8S9YSL5</accession>
<keyword evidence="3" id="KW-0496">Mitochondrion</keyword>
<evidence type="ECO:0000313" key="7">
    <source>
        <dbReference type="EMBL" id="KAF7256030.1"/>
    </source>
</evidence>
<comment type="similarity">
    <text evidence="2">Belongs to the band 7/mec-2 family.</text>
</comment>
<dbReference type="PRINTS" id="PR00721">
    <property type="entry name" value="STOMATIN"/>
</dbReference>
<keyword evidence="8" id="KW-1185">Reference proteome</keyword>
<dbReference type="OrthoDB" id="434619at2759"/>
<dbReference type="InterPro" id="IPR036013">
    <property type="entry name" value="Band_7/SPFH_dom_sf"/>
</dbReference>
<evidence type="ECO:0000256" key="2">
    <source>
        <dbReference type="ARBA" id="ARBA00008164"/>
    </source>
</evidence>
<dbReference type="Proteomes" id="UP000822476">
    <property type="component" value="Unassembled WGS sequence"/>
</dbReference>
<evidence type="ECO:0000313" key="8">
    <source>
        <dbReference type="Proteomes" id="UP000822476"/>
    </source>
</evidence>
<dbReference type="Pfam" id="PF01145">
    <property type="entry name" value="Band_7"/>
    <property type="match status" value="1"/>
</dbReference>
<evidence type="ECO:0000259" key="6">
    <source>
        <dbReference type="Pfam" id="PF16200"/>
    </source>
</evidence>
<evidence type="ECO:0008006" key="9">
    <source>
        <dbReference type="Google" id="ProtNLM"/>
    </source>
</evidence>
<feature type="compositionally biased region" description="Polar residues" evidence="4">
    <location>
        <begin position="256"/>
        <end position="265"/>
    </location>
</feature>
<dbReference type="InterPro" id="IPR050710">
    <property type="entry name" value="Band7/mec-2_domain"/>
</dbReference>
<evidence type="ECO:0000259" key="5">
    <source>
        <dbReference type="Pfam" id="PF01145"/>
    </source>
</evidence>
<dbReference type="GO" id="GO:0007005">
    <property type="term" value="P:mitochondrion organization"/>
    <property type="evidence" value="ECO:0007669"/>
    <property type="project" value="TreeGrafter"/>
</dbReference>
<protein>
    <recommendedName>
        <fullName evidence="9">Band 7 domain-containing protein</fullName>
    </recommendedName>
</protein>
<evidence type="ECO:0000256" key="1">
    <source>
        <dbReference type="ARBA" id="ARBA00004173"/>
    </source>
</evidence>
<evidence type="ECO:0000256" key="4">
    <source>
        <dbReference type="SAM" id="MobiDB-lite"/>
    </source>
</evidence>
<dbReference type="GO" id="GO:0016020">
    <property type="term" value="C:membrane"/>
    <property type="evidence" value="ECO:0007669"/>
    <property type="project" value="InterPro"/>
</dbReference>
<dbReference type="PANTHER" id="PTHR43327:SF10">
    <property type="entry name" value="STOMATIN-LIKE PROTEIN 2, MITOCHONDRIAL"/>
    <property type="match status" value="1"/>
</dbReference>
<comment type="caution">
    <text evidence="7">The sequence shown here is derived from an EMBL/GenBank/DDBJ whole genome shotgun (WGS) entry which is preliminary data.</text>
</comment>
<dbReference type="EMBL" id="JTDE01003466">
    <property type="protein sequence ID" value="KAF7256030.1"/>
    <property type="molecule type" value="Genomic_DNA"/>
</dbReference>
<comment type="subcellular location">
    <subcellularLocation>
        <location evidence="1">Mitochondrion</location>
    </subcellularLocation>
</comment>
<evidence type="ECO:0000256" key="3">
    <source>
        <dbReference type="ARBA" id="ARBA00023128"/>
    </source>
</evidence>
<name>A0A8S9YSL5_9TREM</name>
<gene>
    <name evidence="7" type="ORF">EG68_06982</name>
</gene>
<dbReference type="SUPFAM" id="SSF117892">
    <property type="entry name" value="Band 7/SPFH domain"/>
    <property type="match status" value="1"/>
</dbReference>
<dbReference type="AlphaFoldDB" id="A0A8S9YSL5"/>
<feature type="compositionally biased region" description="Polar residues" evidence="4">
    <location>
        <begin position="235"/>
        <end position="249"/>
    </location>
</feature>
<dbReference type="InterPro" id="IPR032435">
    <property type="entry name" value="STML2-like_C"/>
</dbReference>
<organism evidence="7 8">
    <name type="scientific">Paragonimus skrjabini miyazakii</name>
    <dbReference type="NCBI Taxonomy" id="59628"/>
    <lineage>
        <taxon>Eukaryota</taxon>
        <taxon>Metazoa</taxon>
        <taxon>Spiralia</taxon>
        <taxon>Lophotrochozoa</taxon>
        <taxon>Platyhelminthes</taxon>
        <taxon>Trematoda</taxon>
        <taxon>Digenea</taxon>
        <taxon>Plagiorchiida</taxon>
        <taxon>Troglotremata</taxon>
        <taxon>Troglotrematidae</taxon>
        <taxon>Paragonimus</taxon>
    </lineage>
</organism>
<feature type="domain" description="Band 7" evidence="5">
    <location>
        <begin position="2"/>
        <end position="77"/>
    </location>
</feature>